<dbReference type="EMBL" id="SRYJ01000032">
    <property type="protein sequence ID" value="TGY69135.1"/>
    <property type="molecule type" value="Genomic_DNA"/>
</dbReference>
<comment type="caution">
    <text evidence="7">The sequence shown here is derived from an EMBL/GenBank/DDBJ whole genome shotgun (WGS) entry which is preliminary data.</text>
</comment>
<keyword evidence="2" id="KW-1003">Cell membrane</keyword>
<feature type="transmembrane region" description="Helical" evidence="6">
    <location>
        <begin position="363"/>
        <end position="385"/>
    </location>
</feature>
<evidence type="ECO:0000256" key="1">
    <source>
        <dbReference type="ARBA" id="ARBA00004651"/>
    </source>
</evidence>
<dbReference type="InterPro" id="IPR002797">
    <property type="entry name" value="Polysacc_synth"/>
</dbReference>
<protein>
    <recommendedName>
        <fullName evidence="9">Polysaccharide biosynthesis protein</fullName>
    </recommendedName>
</protein>
<evidence type="ECO:0000313" key="7">
    <source>
        <dbReference type="EMBL" id="TGY69135.1"/>
    </source>
</evidence>
<proteinExistence type="predicted"/>
<comment type="subcellular location">
    <subcellularLocation>
        <location evidence="1">Cell membrane</location>
        <topology evidence="1">Multi-pass membrane protein</topology>
    </subcellularLocation>
</comment>
<sequence>MKFQYIKDKVNAYFTKGNERSVAVKKNIAASLVLKCVSILVSLQVVPLTIGYVNPTKYGIWLTLSSIIAWLSYFDLGFAHGFRNRFAEAKAKGDMKLAKQYVSTTYAVLFLLFTVILLITLLVNNYLDWSRILNIDTVYKYELTVVFSLLACFFCLNIVASVFTTMLTADQRPALASMIQTGGQVLAFACIYVLTKTVPGNLIVLAVAFSGIPCLLLLLVSIVVFCGKRYKNVAPSLRSVRFSLTGKILGLGGQFFVIMVSMLFIFQFINVILARIEGPEAVTQYNIAYKYFNVLNMAANIILTPFWSAFTDAYIKNDFKWMEIVIKKLESMWLFCIPILAVMILLSSVLYDWWIGDLIHIPFSLSVCMGVFILLQIAGNMYMYLINGTGKIRVQLIVYVIFALSSILLLEINCRAFGVKGALLVPMFVYIIQAIVGKIQIGKIVTRKAVGIWNK</sequence>
<feature type="transmembrane region" description="Helical" evidence="6">
    <location>
        <begin position="392"/>
        <end position="410"/>
    </location>
</feature>
<feature type="transmembrane region" description="Helical" evidence="6">
    <location>
        <begin position="101"/>
        <end position="123"/>
    </location>
</feature>
<keyword evidence="5 6" id="KW-0472">Membrane</keyword>
<feature type="transmembrane region" description="Helical" evidence="6">
    <location>
        <begin position="143"/>
        <end position="163"/>
    </location>
</feature>
<feature type="transmembrane region" description="Helical" evidence="6">
    <location>
        <begin position="331"/>
        <end position="351"/>
    </location>
</feature>
<keyword evidence="3 6" id="KW-0812">Transmembrane</keyword>
<dbReference type="RefSeq" id="WP_135952142.1">
    <property type="nucleotide sequence ID" value="NZ_CAOOJZ010000083.1"/>
</dbReference>
<evidence type="ECO:0000256" key="5">
    <source>
        <dbReference type="ARBA" id="ARBA00023136"/>
    </source>
</evidence>
<feature type="transmembrane region" description="Helical" evidence="6">
    <location>
        <begin position="289"/>
        <end position="310"/>
    </location>
</feature>
<gene>
    <name evidence="7" type="ORF">E5339_14205</name>
</gene>
<dbReference type="Pfam" id="PF01943">
    <property type="entry name" value="Polysacc_synt"/>
    <property type="match status" value="1"/>
</dbReference>
<dbReference type="AlphaFoldDB" id="A0A4S2FJN1"/>
<evidence type="ECO:0000256" key="2">
    <source>
        <dbReference type="ARBA" id="ARBA00022475"/>
    </source>
</evidence>
<accession>A0A4S2FJN1</accession>
<organism evidence="7 8">
    <name type="scientific">Phocaeicola sartorii</name>
    <dbReference type="NCBI Taxonomy" id="671267"/>
    <lineage>
        <taxon>Bacteria</taxon>
        <taxon>Pseudomonadati</taxon>
        <taxon>Bacteroidota</taxon>
        <taxon>Bacteroidia</taxon>
        <taxon>Bacteroidales</taxon>
        <taxon>Bacteroidaceae</taxon>
        <taxon>Phocaeicola</taxon>
    </lineage>
</organism>
<name>A0A4S2FJN1_9BACT</name>
<feature type="transmembrane region" description="Helical" evidence="6">
    <location>
        <begin position="32"/>
        <end position="52"/>
    </location>
</feature>
<dbReference type="PANTHER" id="PTHR30250">
    <property type="entry name" value="PST FAMILY PREDICTED COLANIC ACID TRANSPORTER"/>
    <property type="match status" value="1"/>
</dbReference>
<feature type="transmembrane region" description="Helical" evidence="6">
    <location>
        <begin position="175"/>
        <end position="195"/>
    </location>
</feature>
<keyword evidence="4 6" id="KW-1133">Transmembrane helix</keyword>
<evidence type="ECO:0000256" key="6">
    <source>
        <dbReference type="SAM" id="Phobius"/>
    </source>
</evidence>
<evidence type="ECO:0000313" key="8">
    <source>
        <dbReference type="Proteomes" id="UP000310760"/>
    </source>
</evidence>
<dbReference type="Proteomes" id="UP000310760">
    <property type="component" value="Unassembled WGS sequence"/>
</dbReference>
<feature type="transmembrane region" description="Helical" evidence="6">
    <location>
        <begin position="201"/>
        <end position="227"/>
    </location>
</feature>
<evidence type="ECO:0000256" key="3">
    <source>
        <dbReference type="ARBA" id="ARBA00022692"/>
    </source>
</evidence>
<dbReference type="InterPro" id="IPR050833">
    <property type="entry name" value="Poly_Biosynth_Transport"/>
</dbReference>
<dbReference type="GO" id="GO:0005886">
    <property type="term" value="C:plasma membrane"/>
    <property type="evidence" value="ECO:0007669"/>
    <property type="project" value="UniProtKB-SubCell"/>
</dbReference>
<feature type="transmembrane region" description="Helical" evidence="6">
    <location>
        <begin position="416"/>
        <end position="437"/>
    </location>
</feature>
<feature type="transmembrane region" description="Helical" evidence="6">
    <location>
        <begin position="58"/>
        <end position="80"/>
    </location>
</feature>
<feature type="transmembrane region" description="Helical" evidence="6">
    <location>
        <begin position="248"/>
        <end position="269"/>
    </location>
</feature>
<dbReference type="PANTHER" id="PTHR30250:SF11">
    <property type="entry name" value="O-ANTIGEN TRANSPORTER-RELATED"/>
    <property type="match status" value="1"/>
</dbReference>
<evidence type="ECO:0000256" key="4">
    <source>
        <dbReference type="ARBA" id="ARBA00022989"/>
    </source>
</evidence>
<reference evidence="7 8" key="1">
    <citation type="submission" date="2019-04" db="EMBL/GenBank/DDBJ databases">
        <title>Microbes associate with the intestines of laboratory mice.</title>
        <authorList>
            <person name="Navarre W."/>
            <person name="Wong E."/>
            <person name="Huang K."/>
            <person name="Tropini C."/>
            <person name="Ng K."/>
            <person name="Yu B."/>
        </authorList>
    </citation>
    <scope>NUCLEOTIDE SEQUENCE [LARGE SCALE GENOMIC DNA]</scope>
    <source>
        <strain evidence="7 8">NM22_B1</strain>
    </source>
</reference>
<evidence type="ECO:0008006" key="9">
    <source>
        <dbReference type="Google" id="ProtNLM"/>
    </source>
</evidence>